<evidence type="ECO:0000313" key="3">
    <source>
        <dbReference type="Proteomes" id="UP000023152"/>
    </source>
</evidence>
<feature type="non-terminal residue" evidence="2">
    <location>
        <position position="180"/>
    </location>
</feature>
<dbReference type="Proteomes" id="UP000023152">
    <property type="component" value="Unassembled WGS sequence"/>
</dbReference>
<name>X6LIS4_RETFI</name>
<dbReference type="OrthoDB" id="26679at2759"/>
<dbReference type="Pfam" id="PF07534">
    <property type="entry name" value="TLD"/>
    <property type="match status" value="1"/>
</dbReference>
<proteinExistence type="predicted"/>
<accession>X6LIS4</accession>
<protein>
    <recommendedName>
        <fullName evidence="1">TLDc domain-containing protein</fullName>
    </recommendedName>
</protein>
<feature type="domain" description="TLDc" evidence="1">
    <location>
        <begin position="81"/>
        <end position="149"/>
    </location>
</feature>
<sequence>MFQLIHICRDDDSDDYMLSCPTASRSLMDVSTQSNDVVTRNDIVFLFEAKDKKECKYLDELNQCLQNTREETIALIHSNLEPSSILESLQFKEILMNCSYRVDLWNWKLVYSIQRDGISTDSILLIKDKHSHVFGAFVDAPWINCKDKYLRVYKSCGLQNFFLRSDISSITVGTGECPCS</sequence>
<dbReference type="InterPro" id="IPR006571">
    <property type="entry name" value="TLDc_dom"/>
</dbReference>
<dbReference type="AlphaFoldDB" id="X6LIS4"/>
<gene>
    <name evidence="2" type="ORF">RFI_36174</name>
</gene>
<evidence type="ECO:0000259" key="1">
    <source>
        <dbReference type="Pfam" id="PF07534"/>
    </source>
</evidence>
<dbReference type="EMBL" id="ASPP01038770">
    <property type="protein sequence ID" value="ETO01266.1"/>
    <property type="molecule type" value="Genomic_DNA"/>
</dbReference>
<reference evidence="2 3" key="1">
    <citation type="journal article" date="2013" name="Curr. Biol.">
        <title>The Genome of the Foraminiferan Reticulomyxa filosa.</title>
        <authorList>
            <person name="Glockner G."/>
            <person name="Hulsmann N."/>
            <person name="Schleicher M."/>
            <person name="Noegel A.A."/>
            <person name="Eichinger L."/>
            <person name="Gallinger C."/>
            <person name="Pawlowski J."/>
            <person name="Sierra R."/>
            <person name="Euteneuer U."/>
            <person name="Pillet L."/>
            <person name="Moustafa A."/>
            <person name="Platzer M."/>
            <person name="Groth M."/>
            <person name="Szafranski K."/>
            <person name="Schliwa M."/>
        </authorList>
    </citation>
    <scope>NUCLEOTIDE SEQUENCE [LARGE SCALE GENOMIC DNA]</scope>
</reference>
<comment type="caution">
    <text evidence="2">The sequence shown here is derived from an EMBL/GenBank/DDBJ whole genome shotgun (WGS) entry which is preliminary data.</text>
</comment>
<evidence type="ECO:0000313" key="2">
    <source>
        <dbReference type="EMBL" id="ETO01266.1"/>
    </source>
</evidence>
<keyword evidence="3" id="KW-1185">Reference proteome</keyword>
<organism evidence="2 3">
    <name type="scientific">Reticulomyxa filosa</name>
    <dbReference type="NCBI Taxonomy" id="46433"/>
    <lineage>
        <taxon>Eukaryota</taxon>
        <taxon>Sar</taxon>
        <taxon>Rhizaria</taxon>
        <taxon>Retaria</taxon>
        <taxon>Foraminifera</taxon>
        <taxon>Monothalamids</taxon>
        <taxon>Reticulomyxidae</taxon>
        <taxon>Reticulomyxa</taxon>
    </lineage>
</organism>